<gene>
    <name evidence="7" type="ORF">NEZAVI_LOCUS2293</name>
</gene>
<keyword evidence="3 5" id="KW-1133">Transmembrane helix</keyword>
<accession>A0A9P0GXA8</accession>
<dbReference type="EMBL" id="OV725077">
    <property type="protein sequence ID" value="CAH1391244.1"/>
    <property type="molecule type" value="Genomic_DNA"/>
</dbReference>
<proteinExistence type="predicted"/>
<evidence type="ECO:0000256" key="4">
    <source>
        <dbReference type="ARBA" id="ARBA00023136"/>
    </source>
</evidence>
<evidence type="ECO:0000256" key="1">
    <source>
        <dbReference type="ARBA" id="ARBA00004141"/>
    </source>
</evidence>
<name>A0A9P0GXA8_NEZVI</name>
<organism evidence="7 8">
    <name type="scientific">Nezara viridula</name>
    <name type="common">Southern green stink bug</name>
    <name type="synonym">Cimex viridulus</name>
    <dbReference type="NCBI Taxonomy" id="85310"/>
    <lineage>
        <taxon>Eukaryota</taxon>
        <taxon>Metazoa</taxon>
        <taxon>Ecdysozoa</taxon>
        <taxon>Arthropoda</taxon>
        <taxon>Hexapoda</taxon>
        <taxon>Insecta</taxon>
        <taxon>Pterygota</taxon>
        <taxon>Neoptera</taxon>
        <taxon>Paraneoptera</taxon>
        <taxon>Hemiptera</taxon>
        <taxon>Heteroptera</taxon>
        <taxon>Panheteroptera</taxon>
        <taxon>Pentatomomorpha</taxon>
        <taxon>Pentatomoidea</taxon>
        <taxon>Pentatomidae</taxon>
        <taxon>Pentatominae</taxon>
        <taxon>Nezara</taxon>
    </lineage>
</organism>
<evidence type="ECO:0000256" key="5">
    <source>
        <dbReference type="SAM" id="Phobius"/>
    </source>
</evidence>
<feature type="transmembrane region" description="Helical" evidence="5">
    <location>
        <begin position="57"/>
        <end position="77"/>
    </location>
</feature>
<dbReference type="AlphaFoldDB" id="A0A9P0GXA8"/>
<comment type="subcellular location">
    <subcellularLocation>
        <location evidence="1">Membrane</location>
        <topology evidence="1">Multi-pass membrane protein</topology>
    </subcellularLocation>
</comment>
<evidence type="ECO:0000313" key="7">
    <source>
        <dbReference type="EMBL" id="CAH1391244.1"/>
    </source>
</evidence>
<feature type="transmembrane region" description="Helical" evidence="5">
    <location>
        <begin position="6"/>
        <end position="22"/>
    </location>
</feature>
<dbReference type="OrthoDB" id="2544694at2759"/>
<evidence type="ECO:0000259" key="6">
    <source>
        <dbReference type="PROSITE" id="PS50850"/>
    </source>
</evidence>
<dbReference type="Proteomes" id="UP001152798">
    <property type="component" value="Chromosome 1"/>
</dbReference>
<keyword evidence="8" id="KW-1185">Reference proteome</keyword>
<evidence type="ECO:0000256" key="3">
    <source>
        <dbReference type="ARBA" id="ARBA00022989"/>
    </source>
</evidence>
<dbReference type="GO" id="GO:0022857">
    <property type="term" value="F:transmembrane transporter activity"/>
    <property type="evidence" value="ECO:0007669"/>
    <property type="project" value="InterPro"/>
</dbReference>
<reference evidence="7" key="1">
    <citation type="submission" date="2022-01" db="EMBL/GenBank/DDBJ databases">
        <authorList>
            <person name="King R."/>
        </authorList>
    </citation>
    <scope>NUCLEOTIDE SEQUENCE</scope>
</reference>
<feature type="domain" description="Major facilitator superfamily (MFS) profile" evidence="6">
    <location>
        <begin position="1"/>
        <end position="110"/>
    </location>
</feature>
<dbReference type="PROSITE" id="PS50850">
    <property type="entry name" value="MFS"/>
    <property type="match status" value="1"/>
</dbReference>
<keyword evidence="4 5" id="KW-0472">Membrane</keyword>
<dbReference type="InterPro" id="IPR036259">
    <property type="entry name" value="MFS_trans_sf"/>
</dbReference>
<evidence type="ECO:0000256" key="2">
    <source>
        <dbReference type="ARBA" id="ARBA00022692"/>
    </source>
</evidence>
<dbReference type="GO" id="GO:0016020">
    <property type="term" value="C:membrane"/>
    <property type="evidence" value="ECO:0007669"/>
    <property type="project" value="UniProtKB-SubCell"/>
</dbReference>
<feature type="transmembrane region" description="Helical" evidence="5">
    <location>
        <begin position="29"/>
        <end position="45"/>
    </location>
</feature>
<dbReference type="SUPFAM" id="SSF103473">
    <property type="entry name" value="MFS general substrate transporter"/>
    <property type="match status" value="1"/>
</dbReference>
<dbReference type="PANTHER" id="PTHR24064">
    <property type="entry name" value="SOLUTE CARRIER FAMILY 22 MEMBER"/>
    <property type="match status" value="1"/>
</dbReference>
<evidence type="ECO:0000313" key="8">
    <source>
        <dbReference type="Proteomes" id="UP001152798"/>
    </source>
</evidence>
<protein>
    <recommendedName>
        <fullName evidence="6">Major facilitator superfamily (MFS) profile domain-containing protein</fullName>
    </recommendedName>
</protein>
<keyword evidence="2 5" id="KW-0812">Transmembrane</keyword>
<sequence length="110" mass="11642">MGLNGIIEVPGILLPLLFLSYFGRKSSGIAFLIISGIAMLLIMVVPKGWPMVCVTMIGRLAGVAANGVVIFHTLELFPTENRNTAMGSCVTVAQLGPLLAQYIVDILVGI</sequence>
<dbReference type="InterPro" id="IPR020846">
    <property type="entry name" value="MFS_dom"/>
</dbReference>
<dbReference type="Gene3D" id="1.20.1250.20">
    <property type="entry name" value="MFS general substrate transporter like domains"/>
    <property type="match status" value="1"/>
</dbReference>